<dbReference type="PROSITE" id="PS50097">
    <property type="entry name" value="BTB"/>
    <property type="match status" value="1"/>
</dbReference>
<feature type="region of interest" description="Disordered" evidence="1">
    <location>
        <begin position="1"/>
        <end position="21"/>
    </location>
</feature>
<dbReference type="InterPro" id="IPR000210">
    <property type="entry name" value="BTB/POZ_dom"/>
</dbReference>
<dbReference type="EMBL" id="MU001631">
    <property type="protein sequence ID" value="KAF2487559.1"/>
    <property type="molecule type" value="Genomic_DNA"/>
</dbReference>
<dbReference type="SUPFAM" id="SSF54695">
    <property type="entry name" value="POZ domain"/>
    <property type="match status" value="1"/>
</dbReference>
<dbReference type="SMART" id="SM00225">
    <property type="entry name" value="BTB"/>
    <property type="match status" value="1"/>
</dbReference>
<dbReference type="RefSeq" id="XP_033594128.1">
    <property type="nucleotide sequence ID" value="XM_033732319.1"/>
</dbReference>
<reference evidence="3" key="1">
    <citation type="journal article" date="2020" name="Stud. Mycol.">
        <title>101 Dothideomycetes genomes: a test case for predicting lifestyles and emergence of pathogens.</title>
        <authorList>
            <person name="Haridas S."/>
            <person name="Albert R."/>
            <person name="Binder M."/>
            <person name="Bloem J."/>
            <person name="Labutti K."/>
            <person name="Salamov A."/>
            <person name="Andreopoulos B."/>
            <person name="Baker S."/>
            <person name="Barry K."/>
            <person name="Bills G."/>
            <person name="Bluhm B."/>
            <person name="Cannon C."/>
            <person name="Castanera R."/>
            <person name="Culley D."/>
            <person name="Daum C."/>
            <person name="Ezra D."/>
            <person name="Gonzalez J."/>
            <person name="Henrissat B."/>
            <person name="Kuo A."/>
            <person name="Liang C."/>
            <person name="Lipzen A."/>
            <person name="Lutzoni F."/>
            <person name="Magnuson J."/>
            <person name="Mondo S."/>
            <person name="Nolan M."/>
            <person name="Ohm R."/>
            <person name="Pangilinan J."/>
            <person name="Park H.-J."/>
            <person name="Ramirez L."/>
            <person name="Alfaro M."/>
            <person name="Sun H."/>
            <person name="Tritt A."/>
            <person name="Yoshinaga Y."/>
            <person name="Zwiers L.-H."/>
            <person name="Turgeon B."/>
            <person name="Goodwin S."/>
            <person name="Spatafora J."/>
            <person name="Crous P."/>
            <person name="Grigoriev I."/>
        </authorList>
    </citation>
    <scope>NUCLEOTIDE SEQUENCE</scope>
    <source>
        <strain evidence="3">CBS 113389</strain>
    </source>
</reference>
<evidence type="ECO:0000259" key="2">
    <source>
        <dbReference type="PROSITE" id="PS50097"/>
    </source>
</evidence>
<dbReference type="Pfam" id="PF00651">
    <property type="entry name" value="BTB"/>
    <property type="match status" value="1"/>
</dbReference>
<dbReference type="OrthoDB" id="3650604at2759"/>
<name>A0A6A6Q691_9PEZI</name>
<dbReference type="GeneID" id="54473321"/>
<evidence type="ECO:0000256" key="1">
    <source>
        <dbReference type="SAM" id="MobiDB-lite"/>
    </source>
</evidence>
<dbReference type="Gene3D" id="3.30.710.10">
    <property type="entry name" value="Potassium Channel Kv1.1, Chain A"/>
    <property type="match status" value="1"/>
</dbReference>
<keyword evidence="4" id="KW-1185">Reference proteome</keyword>
<gene>
    <name evidence="3" type="ORF">BDY17DRAFT_289194</name>
</gene>
<protein>
    <recommendedName>
        <fullName evidence="2">BTB domain-containing protein</fullName>
    </recommendedName>
</protein>
<evidence type="ECO:0000313" key="4">
    <source>
        <dbReference type="Proteomes" id="UP000799767"/>
    </source>
</evidence>
<accession>A0A6A6Q691</accession>
<dbReference type="AlphaFoldDB" id="A0A6A6Q691"/>
<dbReference type="InterPro" id="IPR011333">
    <property type="entry name" value="SKP1/BTB/POZ_sf"/>
</dbReference>
<sequence>MSATSLEKQGNDDKPEPESVQLDEQGDVVLIVGSPATHKITVSSVMLALASPVFKAMLGSSKFREGQGARSALEPMEVFLLEDDAEAMLNICRLLYHQGQISRGMKLYHLLQTMDKYQCLETFAIPVDAMVRRELEEPIGDWEETIFFAAIAYLANDAEKFKKMTSMLITDYSRDFSDVHTSLGGETLPLNALLTMSEIRQSTQWSILVVFPTACEKDHSTPECIIGFQRWRRWLADCQTVKDFLDIVGSKTQKKGVETFRQDVEIDCSGLCLKCVKEGLMHHECETPGKDGHR</sequence>
<proteinExistence type="predicted"/>
<dbReference type="CDD" id="cd18186">
    <property type="entry name" value="BTB_POZ_ZBTB_KLHL-like"/>
    <property type="match status" value="1"/>
</dbReference>
<feature type="domain" description="BTB" evidence="2">
    <location>
        <begin position="26"/>
        <end position="96"/>
    </location>
</feature>
<dbReference type="Proteomes" id="UP000799767">
    <property type="component" value="Unassembled WGS sequence"/>
</dbReference>
<evidence type="ECO:0000313" key="3">
    <source>
        <dbReference type="EMBL" id="KAF2487559.1"/>
    </source>
</evidence>
<organism evidence="3 4">
    <name type="scientific">Neohortaea acidophila</name>
    <dbReference type="NCBI Taxonomy" id="245834"/>
    <lineage>
        <taxon>Eukaryota</taxon>
        <taxon>Fungi</taxon>
        <taxon>Dikarya</taxon>
        <taxon>Ascomycota</taxon>
        <taxon>Pezizomycotina</taxon>
        <taxon>Dothideomycetes</taxon>
        <taxon>Dothideomycetidae</taxon>
        <taxon>Mycosphaerellales</taxon>
        <taxon>Teratosphaeriaceae</taxon>
        <taxon>Neohortaea</taxon>
    </lineage>
</organism>